<protein>
    <submittedName>
        <fullName evidence="2">Uncharacterized protein</fullName>
    </submittedName>
</protein>
<feature type="compositionally biased region" description="Polar residues" evidence="1">
    <location>
        <begin position="57"/>
        <end position="73"/>
    </location>
</feature>
<evidence type="ECO:0000313" key="2">
    <source>
        <dbReference type="EMBL" id="WSD07877.1"/>
    </source>
</evidence>
<feature type="region of interest" description="Disordered" evidence="1">
    <location>
        <begin position="57"/>
        <end position="78"/>
    </location>
</feature>
<dbReference type="Proteomes" id="UP001335325">
    <property type="component" value="Chromosome"/>
</dbReference>
<sequence length="118" mass="12714">MDKGDAIVGQLAQAAESAGLDWQSHEQGGYRTVIGDFTFSIQQEDADAEAYTLRISSGSQSEDISTRQSTGNSGPALLDKQINDDLKLLYTLAQKSYGGRSAFLDRASGTLLDHLTKQ</sequence>
<evidence type="ECO:0000256" key="1">
    <source>
        <dbReference type="SAM" id="MobiDB-lite"/>
    </source>
</evidence>
<reference evidence="2 3" key="1">
    <citation type="submission" date="2022-10" db="EMBL/GenBank/DDBJ databases">
        <title>The complete genomes of actinobacterial strains from the NBC collection.</title>
        <authorList>
            <person name="Joergensen T.S."/>
            <person name="Alvarez Arevalo M."/>
            <person name="Sterndorff E.B."/>
            <person name="Faurdal D."/>
            <person name="Vuksanovic O."/>
            <person name="Mourched A.-S."/>
            <person name="Charusanti P."/>
            <person name="Shaw S."/>
            <person name="Blin K."/>
            <person name="Weber T."/>
        </authorList>
    </citation>
    <scope>NUCLEOTIDE SEQUENCE [LARGE SCALE GENOMIC DNA]</scope>
    <source>
        <strain evidence="2 3">NBC 01753</strain>
    </source>
</reference>
<name>A0ABZ1GRC8_9ACTN</name>
<keyword evidence="3" id="KW-1185">Reference proteome</keyword>
<proteinExistence type="predicted"/>
<dbReference type="EMBL" id="CP109134">
    <property type="protein sequence ID" value="WSD07877.1"/>
    <property type="molecule type" value="Genomic_DNA"/>
</dbReference>
<dbReference type="RefSeq" id="WP_326753863.1">
    <property type="nucleotide sequence ID" value="NZ_CP109134.1"/>
</dbReference>
<evidence type="ECO:0000313" key="3">
    <source>
        <dbReference type="Proteomes" id="UP001335325"/>
    </source>
</evidence>
<dbReference type="GeneID" id="91544998"/>
<organism evidence="2 3">
    <name type="scientific">Streptomyces hirsutus</name>
    <dbReference type="NCBI Taxonomy" id="35620"/>
    <lineage>
        <taxon>Bacteria</taxon>
        <taxon>Bacillati</taxon>
        <taxon>Actinomycetota</taxon>
        <taxon>Actinomycetes</taxon>
        <taxon>Kitasatosporales</taxon>
        <taxon>Streptomycetaceae</taxon>
        <taxon>Streptomyces</taxon>
    </lineage>
</organism>
<accession>A0ABZ1GRC8</accession>
<gene>
    <name evidence="2" type="ORF">OIE73_20485</name>
</gene>